<proteinExistence type="predicted"/>
<name>A0A1K1LL62_9BACT</name>
<dbReference type="SUPFAM" id="SSF47336">
    <property type="entry name" value="ACP-like"/>
    <property type="match status" value="1"/>
</dbReference>
<accession>A0A1K1LL62</accession>
<organism evidence="1 2">
    <name type="scientific">Desulfovibrio piger</name>
    <dbReference type="NCBI Taxonomy" id="901"/>
    <lineage>
        <taxon>Bacteria</taxon>
        <taxon>Pseudomonadati</taxon>
        <taxon>Thermodesulfobacteriota</taxon>
        <taxon>Desulfovibrionia</taxon>
        <taxon>Desulfovibrionales</taxon>
        <taxon>Desulfovibrionaceae</taxon>
        <taxon>Desulfovibrio</taxon>
    </lineage>
</organism>
<reference evidence="2" key="1">
    <citation type="submission" date="2016-10" db="EMBL/GenBank/DDBJ databases">
        <authorList>
            <person name="Wegmann U."/>
        </authorList>
    </citation>
    <scope>NUCLEOTIDE SEQUENCE [LARGE SCALE GENOMIC DNA]</scope>
</reference>
<keyword evidence="2" id="KW-1185">Reference proteome</keyword>
<dbReference type="OrthoDB" id="5420094at2"/>
<dbReference type="KEGG" id="dpg:DESPIGER_2401"/>
<dbReference type="Proteomes" id="UP000186323">
    <property type="component" value="Chromosome I"/>
</dbReference>
<dbReference type="EMBL" id="LT630450">
    <property type="protein sequence ID" value="SFV74222.1"/>
    <property type="molecule type" value="Genomic_DNA"/>
</dbReference>
<dbReference type="Gene3D" id="1.10.1200.10">
    <property type="entry name" value="ACP-like"/>
    <property type="match status" value="1"/>
</dbReference>
<gene>
    <name evidence="1" type="ORF">DESPIGER_2401</name>
</gene>
<evidence type="ECO:0000313" key="1">
    <source>
        <dbReference type="EMBL" id="SFV74222.1"/>
    </source>
</evidence>
<sequence length="132" mass="14888">MPYDEISLKVREIVARLFERDAATLSDETLLMQDLPCESIDLLEVSVQLGATFHIFVDEERAFLRSLRYQLAGAPDAAAFLREHYSHLDEARRQQLAAYYTDADGMALQSPLTLGDIARWVEQALDATRQGA</sequence>
<evidence type="ECO:0000313" key="2">
    <source>
        <dbReference type="Proteomes" id="UP000186323"/>
    </source>
</evidence>
<protein>
    <submittedName>
        <fullName evidence="1">Acyl carrier protein, putative</fullName>
    </submittedName>
</protein>
<dbReference type="RefSeq" id="WP_072337056.1">
    <property type="nucleotide sequence ID" value="NZ_CALJDE010000012.1"/>
</dbReference>
<dbReference type="InterPro" id="IPR036736">
    <property type="entry name" value="ACP-like_sf"/>
</dbReference>
<dbReference type="AlphaFoldDB" id="A0A1K1LL62"/>